<sequence>MTDSCLQFLSDEQKLVTGVEKLANDKWNLNDWGVDYNIVAVCGQPGSGKSTLANALFGTQFPALSEGGEQPTTKASALIFNVQKILIENDPKKGISFLLARIFKAHLTMLKKKHKTMILFVARDCNDGTSKQALTSTLDKRIKSAWAEVKKSDDLESCAFDDIFDYDVVTLPSKIDAPDEFDAAVDKLRGRLINEHNPGYLFKPSYWKAVSADRIASHLANLRRAILTYWSVLAYETFSSAKDAPTLDTKEKYAAEKKCCLFEGQYRNHMDGFYDMAIHYAYNEFLKAVKPIQEEIDTKGIEDEYLKQLVGYQRNAMVTFSTVVEHHQDDMHEAKRNELRSKCNEKITSLVCEQTPWSSTGLAMQLVVDRTLQKQENTIQARVQQEVERRTKEMELNVAQLKAELDQQSVEIDRLKAEGDKKSARISEQITKIGALEAANGEKDTTIDALKADNDKKDIIISALKAEKEAMICMSKATNNEKETVINAQKAENSEKEDVISALKVANDEKDTVITALETEAEVQDGLIAICKRDVSKLRMVIDKQDIAIDELTGLIREQETVINEQKATATIGALLRRMIGHEGGVWTLAVCGDTVVSGNTDRAVRVCDVADGRCTHMLEGHTSTVRCCKIIMSRRMADGELCPSKPILVTGNRDTTLRVWWLPSPRRDPPWMGTTAAHVADPAVSPPADPYLLYVWSDHTGSVRAVDGWSRRVVSGSYDCTVRV</sequence>
<proteinExistence type="predicted"/>
<dbReference type="InterPro" id="IPR001680">
    <property type="entry name" value="WD40_rpt"/>
</dbReference>
<dbReference type="Pfam" id="PF00400">
    <property type="entry name" value="WD40"/>
    <property type="match status" value="3"/>
</dbReference>
<dbReference type="InterPro" id="IPR027417">
    <property type="entry name" value="P-loop_NTPase"/>
</dbReference>
<evidence type="ECO:0000256" key="1">
    <source>
        <dbReference type="SAM" id="Coils"/>
    </source>
</evidence>
<evidence type="ECO:0000313" key="2">
    <source>
        <dbReference type="EMBL" id="RKP05238.1"/>
    </source>
</evidence>
<name>A0A4P9XHU1_9FUNG</name>
<protein>
    <submittedName>
        <fullName evidence="2">Uncharacterized protein</fullName>
    </submittedName>
</protein>
<dbReference type="InterPro" id="IPR008803">
    <property type="entry name" value="RHD3/Sey1"/>
</dbReference>
<reference evidence="3" key="1">
    <citation type="journal article" date="2018" name="Nat. Microbiol.">
        <title>Leveraging single-cell genomics to expand the fungal tree of life.</title>
        <authorList>
            <person name="Ahrendt S.R."/>
            <person name="Quandt C.A."/>
            <person name="Ciobanu D."/>
            <person name="Clum A."/>
            <person name="Salamov A."/>
            <person name="Andreopoulos B."/>
            <person name="Cheng J.F."/>
            <person name="Woyke T."/>
            <person name="Pelin A."/>
            <person name="Henrissat B."/>
            <person name="Reynolds N.K."/>
            <person name="Benny G.L."/>
            <person name="Smith M.E."/>
            <person name="James T.Y."/>
            <person name="Grigoriev I.V."/>
        </authorList>
    </citation>
    <scope>NUCLEOTIDE SEQUENCE [LARGE SCALE GENOMIC DNA]</scope>
    <source>
        <strain evidence="3">RSA 1356</strain>
    </source>
</reference>
<dbReference type="Pfam" id="PF05879">
    <property type="entry name" value="RHD3_GTPase"/>
    <property type="match status" value="1"/>
</dbReference>
<evidence type="ECO:0000313" key="3">
    <source>
        <dbReference type="Proteomes" id="UP000271241"/>
    </source>
</evidence>
<gene>
    <name evidence="2" type="ORF">THASP1DRAFT_32923</name>
</gene>
<feature type="coiled-coil region" evidence="1">
    <location>
        <begin position="384"/>
        <end position="418"/>
    </location>
</feature>
<dbReference type="OrthoDB" id="190105at2759"/>
<dbReference type="InterPro" id="IPR036322">
    <property type="entry name" value="WD40_repeat_dom_sf"/>
</dbReference>
<dbReference type="InterPro" id="IPR015943">
    <property type="entry name" value="WD40/YVTN_repeat-like_dom_sf"/>
</dbReference>
<dbReference type="Proteomes" id="UP000271241">
    <property type="component" value="Unassembled WGS sequence"/>
</dbReference>
<organism evidence="2 3">
    <name type="scientific">Thamnocephalis sphaerospora</name>
    <dbReference type="NCBI Taxonomy" id="78915"/>
    <lineage>
        <taxon>Eukaryota</taxon>
        <taxon>Fungi</taxon>
        <taxon>Fungi incertae sedis</taxon>
        <taxon>Zoopagomycota</taxon>
        <taxon>Zoopagomycotina</taxon>
        <taxon>Zoopagomycetes</taxon>
        <taxon>Zoopagales</taxon>
        <taxon>Sigmoideomycetaceae</taxon>
        <taxon>Thamnocephalis</taxon>
    </lineage>
</organism>
<keyword evidence="3" id="KW-1185">Reference proteome</keyword>
<dbReference type="Gene3D" id="2.130.10.10">
    <property type="entry name" value="YVTN repeat-like/Quinoprotein amine dehydrogenase"/>
    <property type="match status" value="1"/>
</dbReference>
<dbReference type="GO" id="GO:0003924">
    <property type="term" value="F:GTPase activity"/>
    <property type="evidence" value="ECO:0007669"/>
    <property type="project" value="TreeGrafter"/>
</dbReference>
<dbReference type="Gene3D" id="3.40.50.300">
    <property type="entry name" value="P-loop containing nucleotide triphosphate hydrolases"/>
    <property type="match status" value="1"/>
</dbReference>
<dbReference type="SUPFAM" id="SSF52540">
    <property type="entry name" value="P-loop containing nucleoside triphosphate hydrolases"/>
    <property type="match status" value="1"/>
</dbReference>
<keyword evidence="1" id="KW-0175">Coiled coil</keyword>
<dbReference type="SUPFAM" id="SSF50978">
    <property type="entry name" value="WD40 repeat-like"/>
    <property type="match status" value="1"/>
</dbReference>
<dbReference type="PANTHER" id="PTHR45923">
    <property type="entry name" value="PROTEIN SEY1"/>
    <property type="match status" value="1"/>
</dbReference>
<dbReference type="GO" id="GO:0005783">
    <property type="term" value="C:endoplasmic reticulum"/>
    <property type="evidence" value="ECO:0007669"/>
    <property type="project" value="TreeGrafter"/>
</dbReference>
<dbReference type="EMBL" id="KZ993205">
    <property type="protein sequence ID" value="RKP05238.1"/>
    <property type="molecule type" value="Genomic_DNA"/>
</dbReference>
<dbReference type="GO" id="GO:0016320">
    <property type="term" value="P:endoplasmic reticulum membrane fusion"/>
    <property type="evidence" value="ECO:0007669"/>
    <property type="project" value="TreeGrafter"/>
</dbReference>
<accession>A0A4P9XHU1</accession>
<dbReference type="SMART" id="SM00320">
    <property type="entry name" value="WD40"/>
    <property type="match status" value="3"/>
</dbReference>
<dbReference type="STRING" id="78915.A0A4P9XHU1"/>
<dbReference type="AlphaFoldDB" id="A0A4P9XHU1"/>
<dbReference type="PANTHER" id="PTHR45923:SF2">
    <property type="entry name" value="PROTEIN SEY1"/>
    <property type="match status" value="1"/>
</dbReference>